<dbReference type="PROSITE" id="PS50914">
    <property type="entry name" value="BON"/>
    <property type="match status" value="1"/>
</dbReference>
<evidence type="ECO:0000313" key="2">
    <source>
        <dbReference type="EMBL" id="AHB49357.1"/>
    </source>
</evidence>
<dbReference type="Pfam" id="PF13189">
    <property type="entry name" value="Cytidylate_kin2"/>
    <property type="match status" value="1"/>
</dbReference>
<dbReference type="HOGENOM" id="CLU_065155_0_0_5"/>
<reference evidence="2 3" key="1">
    <citation type="journal article" date="2014" name="Genome Announc.">
        <title>Complete Genome Sequence of Hyphomicrobium nitrativorans Strain NL23, a Denitrifying Bacterium Isolated from Biofilm of a Methanol-Fed Denitrification System Treating Seawater at the Montreal Biodome.</title>
        <authorList>
            <person name="Martineau C."/>
            <person name="Villeneuve C."/>
            <person name="Mauffrey F."/>
            <person name="Villemur R."/>
        </authorList>
    </citation>
    <scope>NUCLEOTIDE SEQUENCE [LARGE SCALE GENOMIC DNA]</scope>
    <source>
        <strain evidence="2">NL23</strain>
    </source>
</reference>
<dbReference type="KEGG" id="hni:W911_14705"/>
<dbReference type="Proteomes" id="UP000018542">
    <property type="component" value="Chromosome"/>
</dbReference>
<dbReference type="STRING" id="1029756.W911_14705"/>
<evidence type="ECO:0000313" key="3">
    <source>
        <dbReference type="Proteomes" id="UP000018542"/>
    </source>
</evidence>
<dbReference type="InterPro" id="IPR007055">
    <property type="entry name" value="BON_dom"/>
</dbReference>
<keyword evidence="3" id="KW-1185">Reference proteome</keyword>
<dbReference type="InterPro" id="IPR027417">
    <property type="entry name" value="P-loop_NTPase"/>
</dbReference>
<dbReference type="EMBL" id="CP006912">
    <property type="protein sequence ID" value="AHB49357.1"/>
    <property type="molecule type" value="Genomic_DNA"/>
</dbReference>
<dbReference type="Gene3D" id="3.40.50.300">
    <property type="entry name" value="P-loop containing nucleotide triphosphate hydrolases"/>
    <property type="match status" value="1"/>
</dbReference>
<name>V5SFT5_9HYPH</name>
<accession>V5SFT5</accession>
<gene>
    <name evidence="2" type="ORF">W911_14705</name>
</gene>
<dbReference type="AlphaFoldDB" id="V5SFT5"/>
<feature type="domain" description="BON" evidence="1">
    <location>
        <begin position="200"/>
        <end position="270"/>
    </location>
</feature>
<proteinExistence type="predicted"/>
<organism evidence="2 3">
    <name type="scientific">Hyphomicrobium nitrativorans NL23</name>
    <dbReference type="NCBI Taxonomy" id="1029756"/>
    <lineage>
        <taxon>Bacteria</taxon>
        <taxon>Pseudomonadati</taxon>
        <taxon>Pseudomonadota</taxon>
        <taxon>Alphaproteobacteria</taxon>
        <taxon>Hyphomicrobiales</taxon>
        <taxon>Hyphomicrobiaceae</taxon>
        <taxon>Hyphomicrobium</taxon>
    </lineage>
</organism>
<dbReference type="PATRIC" id="fig|1029756.8.peg.3061"/>
<sequence>MAVIALTREMGTRGSEVAQGLAERLGLTVIHQELVENDVAQRTGLDRNDVHRLLEGEASLWERWMVDSRRIVQTTALEVLELALRGHIVIRGWGAAYLLRDIPHVVCVRTCAPMSYRERVVMERRGLPDLGAARREIERHDFAHNGTMEQMFGIDWSDPTLYSLVLNTARVPVSACVDQIARMTELPTFQETEHSRAALLDRTILARAQQAMDQRFGSRSLQNGFEISVFSGKVLLTGGSTDEHMIVEAIRLLQSVDGVQGVESKVHHVAFVPPA</sequence>
<dbReference type="RefSeq" id="WP_023788251.1">
    <property type="nucleotide sequence ID" value="NC_022997.1"/>
</dbReference>
<protein>
    <submittedName>
        <fullName evidence="2">Transporter</fullName>
    </submittedName>
</protein>
<evidence type="ECO:0000259" key="1">
    <source>
        <dbReference type="PROSITE" id="PS50914"/>
    </source>
</evidence>
<dbReference type="OrthoDB" id="7929987at2"/>